<accession>A0A0B1RX68</accession>
<dbReference type="Proteomes" id="UP000053660">
    <property type="component" value="Unassembled WGS sequence"/>
</dbReference>
<gene>
    <name evidence="1" type="ORF">OESDEN_24571</name>
</gene>
<name>A0A0B1RX68_OESDE</name>
<protein>
    <submittedName>
        <fullName evidence="1">Uncharacterized protein</fullName>
    </submittedName>
</protein>
<evidence type="ECO:0000313" key="2">
    <source>
        <dbReference type="Proteomes" id="UP000053660"/>
    </source>
</evidence>
<keyword evidence="2" id="KW-1185">Reference proteome</keyword>
<reference evidence="1 2" key="1">
    <citation type="submission" date="2014-03" db="EMBL/GenBank/DDBJ databases">
        <title>Draft genome of the hookworm Oesophagostomum dentatum.</title>
        <authorList>
            <person name="Mitreva M."/>
        </authorList>
    </citation>
    <scope>NUCLEOTIDE SEQUENCE [LARGE SCALE GENOMIC DNA]</scope>
    <source>
        <strain evidence="1 2">OD-Hann</strain>
    </source>
</reference>
<organism evidence="1 2">
    <name type="scientific">Oesophagostomum dentatum</name>
    <name type="common">Nodular worm</name>
    <dbReference type="NCBI Taxonomy" id="61180"/>
    <lineage>
        <taxon>Eukaryota</taxon>
        <taxon>Metazoa</taxon>
        <taxon>Ecdysozoa</taxon>
        <taxon>Nematoda</taxon>
        <taxon>Chromadorea</taxon>
        <taxon>Rhabditida</taxon>
        <taxon>Rhabditina</taxon>
        <taxon>Rhabditomorpha</taxon>
        <taxon>Strongyloidea</taxon>
        <taxon>Strongylidae</taxon>
        <taxon>Oesophagostomum</taxon>
    </lineage>
</organism>
<dbReference type="AlphaFoldDB" id="A0A0B1RX68"/>
<proteinExistence type="predicted"/>
<dbReference type="EMBL" id="KN612376">
    <property type="protein sequence ID" value="KHJ75812.1"/>
    <property type="molecule type" value="Genomic_DNA"/>
</dbReference>
<dbReference type="OrthoDB" id="5869008at2759"/>
<evidence type="ECO:0000313" key="1">
    <source>
        <dbReference type="EMBL" id="KHJ75812.1"/>
    </source>
</evidence>
<sequence length="334" mass="37884">MLLSTGEGFHRATVDRCVLLKKLSVPERRKGTRMAVTEHLVAACVCHTSRRDEEISICAVRDLLLPVVEPSSVWPHEVTDPLSVILDDLMEAAHMPKDDLLALQSTSERERSRADVKAVDMMAQCLDKPSSIPLLLFDLKSLLVRLSCFVVDNQHLSAEDKKKLCHLLACRFLAAVCVKTVLRLVLRSSRSTVNRFASGKLRKEEQCGPFSSVPQMVVKCLSSNSDFFHELLGVMHHDGWKEEKSIGTVLEWTLNDFAVFVAEFWQHVGVINKSSAEYVDMSLEDALKIIGIDLRNIVPEEEYVNAWIKHFTPFILWNYDTSRKVRLFFEQESG</sequence>